<organism evidence="1 2">
    <name type="scientific">Mesorhizobium shangrilense</name>
    <dbReference type="NCBI Taxonomy" id="460060"/>
    <lineage>
        <taxon>Bacteria</taxon>
        <taxon>Pseudomonadati</taxon>
        <taxon>Pseudomonadota</taxon>
        <taxon>Alphaproteobacteria</taxon>
        <taxon>Hyphomicrobiales</taxon>
        <taxon>Phyllobacteriaceae</taxon>
        <taxon>Mesorhizobium</taxon>
    </lineage>
</organism>
<accession>A0ABV2DM29</accession>
<evidence type="ECO:0000313" key="2">
    <source>
        <dbReference type="Proteomes" id="UP001548832"/>
    </source>
</evidence>
<proteinExistence type="predicted"/>
<protein>
    <submittedName>
        <fullName evidence="1">Uncharacterized protein</fullName>
    </submittedName>
</protein>
<reference evidence="1 2" key="1">
    <citation type="submission" date="2024-06" db="EMBL/GenBank/DDBJ databases">
        <authorList>
            <person name="Kim D.-U."/>
        </authorList>
    </citation>
    <scope>NUCLEOTIDE SEQUENCE [LARGE SCALE GENOMIC DNA]</scope>
    <source>
        <strain evidence="1 2">KACC15460</strain>
    </source>
</reference>
<name>A0ABV2DM29_9HYPH</name>
<dbReference type="EMBL" id="JBEWSZ010000003">
    <property type="protein sequence ID" value="MET2831146.1"/>
    <property type="molecule type" value="Genomic_DNA"/>
</dbReference>
<comment type="caution">
    <text evidence="1">The sequence shown here is derived from an EMBL/GenBank/DDBJ whole genome shotgun (WGS) entry which is preliminary data.</text>
</comment>
<evidence type="ECO:0000313" key="1">
    <source>
        <dbReference type="EMBL" id="MET2831146.1"/>
    </source>
</evidence>
<sequence>MGSTICNTVDDALVVEIMLNPDGPLFIEQIGEPITQAGKLASQAAETIIGTVAHALGTEVNLNRPIISGELPIGGHRFEGLLSPVVAAPVFTIRKRATQLFQLDSYVRTRS</sequence>
<dbReference type="RefSeq" id="WP_354463263.1">
    <property type="nucleotide sequence ID" value="NZ_JBEWSZ010000003.1"/>
</dbReference>
<dbReference type="Gene3D" id="3.30.450.90">
    <property type="match status" value="1"/>
</dbReference>
<gene>
    <name evidence="1" type="ORF">ABVQ20_29670</name>
</gene>
<keyword evidence="2" id="KW-1185">Reference proteome</keyword>
<dbReference type="Proteomes" id="UP001548832">
    <property type="component" value="Unassembled WGS sequence"/>
</dbReference>